<evidence type="ECO:0000313" key="13">
    <source>
        <dbReference type="EMBL" id="MEN1759666.1"/>
    </source>
</evidence>
<dbReference type="SMART" id="SM00304">
    <property type="entry name" value="HAMP"/>
    <property type="match status" value="1"/>
</dbReference>
<evidence type="ECO:0000256" key="2">
    <source>
        <dbReference type="ARBA" id="ARBA00022475"/>
    </source>
</evidence>
<reference evidence="13 14" key="1">
    <citation type="submission" date="2024-04" db="EMBL/GenBank/DDBJ databases">
        <title>Genome sequencing and metabolic network reconstruction of aminoacids and betaine degradation by Anoxynatronum sibiricum.</title>
        <authorList>
            <person name="Detkova E.N."/>
            <person name="Boltjanskaja Y.V."/>
            <person name="Mardanov A.V."/>
            <person name="Kevbrin V."/>
        </authorList>
    </citation>
    <scope>NUCLEOTIDE SEQUENCE [LARGE SCALE GENOMIC DNA]</scope>
    <source>
        <strain evidence="13 14">Z-7981</strain>
    </source>
</reference>
<dbReference type="PROSITE" id="PS50111">
    <property type="entry name" value="CHEMOTAXIS_TRANSDUC_2"/>
    <property type="match status" value="1"/>
</dbReference>
<dbReference type="CDD" id="cd06225">
    <property type="entry name" value="HAMP"/>
    <property type="match status" value="1"/>
</dbReference>
<keyword evidence="3" id="KW-0145">Chemotaxis</keyword>
<gene>
    <name evidence="13" type="ORF">AAIG11_04190</name>
</gene>
<evidence type="ECO:0000256" key="5">
    <source>
        <dbReference type="ARBA" id="ARBA00022989"/>
    </source>
</evidence>
<feature type="domain" description="HAMP" evidence="12">
    <location>
        <begin position="302"/>
        <end position="360"/>
    </location>
</feature>
<dbReference type="CDD" id="cd11386">
    <property type="entry name" value="MCP_signal"/>
    <property type="match status" value="1"/>
</dbReference>
<keyword evidence="2" id="KW-1003">Cell membrane</keyword>
<dbReference type="InterPro" id="IPR003660">
    <property type="entry name" value="HAMP_dom"/>
</dbReference>
<dbReference type="PANTHER" id="PTHR32089:SF112">
    <property type="entry name" value="LYSOZYME-LIKE PROTEIN-RELATED"/>
    <property type="match status" value="1"/>
</dbReference>
<dbReference type="Gene3D" id="3.30.450.20">
    <property type="entry name" value="PAS domain"/>
    <property type="match status" value="1"/>
</dbReference>
<evidence type="ECO:0000259" key="12">
    <source>
        <dbReference type="PROSITE" id="PS50885"/>
    </source>
</evidence>
<protein>
    <submittedName>
        <fullName evidence="13">Methyl-accepting chemotaxis protein</fullName>
    </submittedName>
</protein>
<evidence type="ECO:0000256" key="9">
    <source>
        <dbReference type="PROSITE-ProRule" id="PRU00284"/>
    </source>
</evidence>
<dbReference type="SUPFAM" id="SSF58104">
    <property type="entry name" value="Methyl-accepting chemotaxis protein (MCP) signaling domain"/>
    <property type="match status" value="1"/>
</dbReference>
<keyword evidence="6 10" id="KW-0472">Membrane</keyword>
<dbReference type="Pfam" id="PF02743">
    <property type="entry name" value="dCache_1"/>
    <property type="match status" value="1"/>
</dbReference>
<keyword evidence="4 10" id="KW-0812">Transmembrane</keyword>
<comment type="caution">
    <text evidence="13">The sequence shown here is derived from an EMBL/GenBank/DDBJ whole genome shotgun (WGS) entry which is preliminary data.</text>
</comment>
<keyword evidence="5 10" id="KW-1133">Transmembrane helix</keyword>
<evidence type="ECO:0000256" key="1">
    <source>
        <dbReference type="ARBA" id="ARBA00004651"/>
    </source>
</evidence>
<proteinExistence type="inferred from homology"/>
<dbReference type="SMART" id="SM00283">
    <property type="entry name" value="MA"/>
    <property type="match status" value="1"/>
</dbReference>
<evidence type="ECO:0000256" key="4">
    <source>
        <dbReference type="ARBA" id="ARBA00022692"/>
    </source>
</evidence>
<evidence type="ECO:0000313" key="14">
    <source>
        <dbReference type="Proteomes" id="UP001407405"/>
    </source>
</evidence>
<dbReference type="Pfam" id="PF00672">
    <property type="entry name" value="HAMP"/>
    <property type="match status" value="1"/>
</dbReference>
<evidence type="ECO:0000256" key="10">
    <source>
        <dbReference type="SAM" id="Phobius"/>
    </source>
</evidence>
<organism evidence="13 14">
    <name type="scientific">Anoxynatronum sibiricum</name>
    <dbReference type="NCBI Taxonomy" id="210623"/>
    <lineage>
        <taxon>Bacteria</taxon>
        <taxon>Bacillati</taxon>
        <taxon>Bacillota</taxon>
        <taxon>Clostridia</taxon>
        <taxon>Eubacteriales</taxon>
        <taxon>Clostridiaceae</taxon>
        <taxon>Anoxynatronum</taxon>
    </lineage>
</organism>
<evidence type="ECO:0000256" key="3">
    <source>
        <dbReference type="ARBA" id="ARBA00022500"/>
    </source>
</evidence>
<dbReference type="Pfam" id="PF00015">
    <property type="entry name" value="MCPsignal"/>
    <property type="match status" value="1"/>
</dbReference>
<accession>A0ABU9VR98</accession>
<dbReference type="RefSeq" id="WP_343185024.1">
    <property type="nucleotide sequence ID" value="NZ_JBCITM010000003.1"/>
</dbReference>
<keyword evidence="14" id="KW-1185">Reference proteome</keyword>
<dbReference type="EMBL" id="JBCITM010000003">
    <property type="protein sequence ID" value="MEN1759666.1"/>
    <property type="molecule type" value="Genomic_DNA"/>
</dbReference>
<dbReference type="PROSITE" id="PS50885">
    <property type="entry name" value="HAMP"/>
    <property type="match status" value="1"/>
</dbReference>
<comment type="subcellular location">
    <subcellularLocation>
        <location evidence="1">Cell membrane</location>
        <topology evidence="1">Multi-pass membrane protein</topology>
    </subcellularLocation>
</comment>
<keyword evidence="7 9" id="KW-0807">Transducer</keyword>
<dbReference type="PANTHER" id="PTHR32089">
    <property type="entry name" value="METHYL-ACCEPTING CHEMOTAXIS PROTEIN MCPB"/>
    <property type="match status" value="1"/>
</dbReference>
<evidence type="ECO:0000256" key="8">
    <source>
        <dbReference type="ARBA" id="ARBA00029447"/>
    </source>
</evidence>
<comment type="similarity">
    <text evidence="8">Belongs to the methyl-accepting chemotaxis (MCP) protein family.</text>
</comment>
<dbReference type="InterPro" id="IPR004089">
    <property type="entry name" value="MCPsignal_dom"/>
</dbReference>
<evidence type="ECO:0000256" key="6">
    <source>
        <dbReference type="ARBA" id="ARBA00023136"/>
    </source>
</evidence>
<name>A0ABU9VR98_9CLOT</name>
<dbReference type="Proteomes" id="UP001407405">
    <property type="component" value="Unassembled WGS sequence"/>
</dbReference>
<evidence type="ECO:0000256" key="7">
    <source>
        <dbReference type="ARBA" id="ARBA00023224"/>
    </source>
</evidence>
<dbReference type="CDD" id="cd12914">
    <property type="entry name" value="PDC1_DGC_like"/>
    <property type="match status" value="1"/>
</dbReference>
<feature type="domain" description="Methyl-accepting transducer" evidence="11">
    <location>
        <begin position="379"/>
        <end position="615"/>
    </location>
</feature>
<dbReference type="Gene3D" id="1.10.287.950">
    <property type="entry name" value="Methyl-accepting chemotaxis protein"/>
    <property type="match status" value="1"/>
</dbReference>
<sequence>MSLARKIALIVGCLILAFVLCLGMVSLYLSTNTVMEQFEQALQSEVRSESQVIATELRSDLAVLQEIANRARTRTMNWEEQQSSLRPDVERLGFLDMAVVTPNGVASYVLGDNTAELGDRTYVKRAFEGEQNISDVIISRVTDSAVLMLAVPIEVNGRVAGVLIGRKDGNALSEQTNQMGYGNEGYAYVVNRQGVVMSHPNRDFVMDQFSPSEAVKENPIYQPLADFSDFILAEESGIGSYRFNQVDSSAAFTPIPGTDWILVNTANQSEALAGLNALRYTIFIATLLFAVIGFVIAFITGRSIAQPVIRLSTVLDRFAGYDLSIHTDDNLEKYAKRKDEIGTISRSLETMQQNLLSLIKSITESAQSVAASSEELTATSQQTTTASHEVARTIEEIANGAAEQASDTEKGAVRVNELAVIIEQDLKHIASLNQSAGTMQQLKDEGMQALKEVVSQTDETSRSADNVSQVIQRTHEQANQIQSASSMIKSIAEQTNLLALNAAIESARAGEAGRGFAVVADEIRKLAEQSNQFAGEIDTVISELTGQTEHAVTTMKRVGEIIEKQALRMNDTNDRFDGIDQSIQEVQTAIADLNRSGEQMARKKDEIIGVIENLSAIAEENAAGTEEASASVEEQTAAMAEIAESSDTLSQLAEEMQEQIARFKF</sequence>
<dbReference type="CDD" id="cd12912">
    <property type="entry name" value="PDC2_MCP_like"/>
    <property type="match status" value="1"/>
</dbReference>
<dbReference type="InterPro" id="IPR033479">
    <property type="entry name" value="dCache_1"/>
</dbReference>
<evidence type="ECO:0000259" key="11">
    <source>
        <dbReference type="PROSITE" id="PS50111"/>
    </source>
</evidence>
<feature type="transmembrane region" description="Helical" evidence="10">
    <location>
        <begin position="7"/>
        <end position="29"/>
    </location>
</feature>
<feature type="transmembrane region" description="Helical" evidence="10">
    <location>
        <begin position="277"/>
        <end position="300"/>
    </location>
</feature>